<protein>
    <submittedName>
        <fullName evidence="1">Uncharacterized protein</fullName>
    </submittedName>
</protein>
<dbReference type="Proteomes" id="UP001055093">
    <property type="component" value="Unassembled WGS sequence"/>
</dbReference>
<dbReference type="EMBL" id="BPRE01000003">
    <property type="protein sequence ID" value="GJE74779.1"/>
    <property type="molecule type" value="Genomic_DNA"/>
</dbReference>
<gene>
    <name evidence="1" type="ORF">BGCPKDLD_1352</name>
</gene>
<name>A0ABQ4URM2_9HYPH</name>
<reference evidence="1" key="1">
    <citation type="journal article" date="2021" name="Front. Microbiol.">
        <title>Comprehensive Comparative Genomics and Phenotyping of Methylobacterium Species.</title>
        <authorList>
            <person name="Alessa O."/>
            <person name="Ogura Y."/>
            <person name="Fujitani Y."/>
            <person name="Takami H."/>
            <person name="Hayashi T."/>
            <person name="Sahin N."/>
            <person name="Tani A."/>
        </authorList>
    </citation>
    <scope>NUCLEOTIDE SEQUENCE</scope>
    <source>
        <strain evidence="1">DSM 14458</strain>
    </source>
</reference>
<comment type="caution">
    <text evidence="1">The sequence shown here is derived from an EMBL/GenBank/DDBJ whole genome shotgun (WGS) entry which is preliminary data.</text>
</comment>
<accession>A0ABQ4URM2</accession>
<keyword evidence="2" id="KW-1185">Reference proteome</keyword>
<proteinExistence type="predicted"/>
<sequence>MPPGATATAGALIFLLGKRGGVPRRINGRKHSVHAPLNQRIVKVLDPIASSGRQVGLGERLDARLVKISKVTIDPVF</sequence>
<organism evidence="1 2">
    <name type="scientific">Methylorubrum suomiense</name>
    <dbReference type="NCBI Taxonomy" id="144191"/>
    <lineage>
        <taxon>Bacteria</taxon>
        <taxon>Pseudomonadati</taxon>
        <taxon>Pseudomonadota</taxon>
        <taxon>Alphaproteobacteria</taxon>
        <taxon>Hyphomicrobiales</taxon>
        <taxon>Methylobacteriaceae</taxon>
        <taxon>Methylorubrum</taxon>
    </lineage>
</organism>
<evidence type="ECO:0000313" key="2">
    <source>
        <dbReference type="Proteomes" id="UP001055093"/>
    </source>
</evidence>
<evidence type="ECO:0000313" key="1">
    <source>
        <dbReference type="EMBL" id="GJE74779.1"/>
    </source>
</evidence>
<reference evidence="1" key="2">
    <citation type="submission" date="2021-08" db="EMBL/GenBank/DDBJ databases">
        <authorList>
            <person name="Tani A."/>
            <person name="Ola A."/>
            <person name="Ogura Y."/>
            <person name="Katsura K."/>
            <person name="Hayashi T."/>
        </authorList>
    </citation>
    <scope>NUCLEOTIDE SEQUENCE</scope>
    <source>
        <strain evidence="1">DSM 14458</strain>
    </source>
</reference>